<evidence type="ECO:0000259" key="7">
    <source>
        <dbReference type="Pfam" id="PF00361"/>
    </source>
</evidence>
<dbReference type="GO" id="GO:0003954">
    <property type="term" value="F:NADH dehydrogenase activity"/>
    <property type="evidence" value="ECO:0007669"/>
    <property type="project" value="TreeGrafter"/>
</dbReference>
<evidence type="ECO:0000256" key="3">
    <source>
        <dbReference type="ARBA" id="ARBA00022692"/>
    </source>
</evidence>
<feature type="transmembrane region" description="Helical" evidence="6">
    <location>
        <begin position="133"/>
        <end position="152"/>
    </location>
</feature>
<dbReference type="NCBIfam" id="TIGR01972">
    <property type="entry name" value="NDH_I_M"/>
    <property type="match status" value="1"/>
</dbReference>
<feature type="transmembrane region" description="Helical" evidence="6">
    <location>
        <begin position="242"/>
        <end position="261"/>
    </location>
</feature>
<evidence type="ECO:0000256" key="2">
    <source>
        <dbReference type="ARBA" id="ARBA00009025"/>
    </source>
</evidence>
<evidence type="ECO:0000256" key="4">
    <source>
        <dbReference type="ARBA" id="ARBA00022989"/>
    </source>
</evidence>
<feature type="transmembrane region" description="Helical" evidence="6">
    <location>
        <begin position="210"/>
        <end position="230"/>
    </location>
</feature>
<dbReference type="AlphaFoldDB" id="A0A6J5ZSU7"/>
<comment type="similarity">
    <text evidence="2">Belongs to the complex I subunit 4 family.</text>
</comment>
<protein>
    <submittedName>
        <fullName evidence="8">Unannotated protein</fullName>
    </submittedName>
</protein>
<accession>A0A6J5ZSU7</accession>
<dbReference type="GO" id="GO:0015990">
    <property type="term" value="P:electron transport coupled proton transport"/>
    <property type="evidence" value="ECO:0007669"/>
    <property type="project" value="TreeGrafter"/>
</dbReference>
<reference evidence="8" key="1">
    <citation type="submission" date="2020-05" db="EMBL/GenBank/DDBJ databases">
        <authorList>
            <person name="Chiriac C."/>
            <person name="Salcher M."/>
            <person name="Ghai R."/>
            <person name="Kavagutti S V."/>
        </authorList>
    </citation>
    <scope>NUCLEOTIDE SEQUENCE</scope>
</reference>
<evidence type="ECO:0000256" key="1">
    <source>
        <dbReference type="ARBA" id="ARBA00004141"/>
    </source>
</evidence>
<dbReference type="InterPro" id="IPR001750">
    <property type="entry name" value="ND/Mrp_TM"/>
</dbReference>
<sequence length="503" mass="53020">MTIHLSIILWLPAAAGLLALIAPARLARWISLIGSLAVLAYAITLLVDYDRAAGGLQYVTDMMWIRSLGIHYALAISGLNLVLIATTAVIFAASAIWSLVDEPDTARPGLYALLMGIAQTAVLGAFMAQDLALFVIFFDLMLVPFYFLIVIWGGPDRTSAVLKLFIYTLVGSLLMLVGAITTGVLAANGGEPSFLLADLAKTPLGSSTQGWIFLAFALAFLIKMPSFPFHGWMPDGYSNMPIGVLAVFTAILSKVAAYGFLQVALPLFPDAAVRYQELIMIVAVASILYGSAMAFTVDSARLVLGYSSIAQLGFIVLGIFAFDGRGADGALLQATNHAIVAGALIFVVAMLARRTGGSEKLSDMGGLAKGAPAFAAVFLVFSFALLAMPGTANFVAEFMILLGTFTSKMTFAFIAAIGVALAAFYALRLYISAMHHRVGAKVSSFELTFREGLVLVPLLLVVIALALYPQFALSPATDGTTRALSATQQVQGSGSVAEAGEAK</sequence>
<feature type="transmembrane region" description="Helical" evidence="6">
    <location>
        <begin position="334"/>
        <end position="352"/>
    </location>
</feature>
<feature type="transmembrane region" description="Helical" evidence="6">
    <location>
        <begin position="373"/>
        <end position="391"/>
    </location>
</feature>
<organism evidence="8">
    <name type="scientific">freshwater metagenome</name>
    <dbReference type="NCBI Taxonomy" id="449393"/>
    <lineage>
        <taxon>unclassified sequences</taxon>
        <taxon>metagenomes</taxon>
        <taxon>ecological metagenomes</taxon>
    </lineage>
</organism>
<feature type="domain" description="NADH:quinone oxidoreductase/Mrp antiporter transmembrane" evidence="7">
    <location>
        <begin position="128"/>
        <end position="417"/>
    </location>
</feature>
<dbReference type="GO" id="GO:0048039">
    <property type="term" value="F:ubiquinone binding"/>
    <property type="evidence" value="ECO:0007669"/>
    <property type="project" value="TreeGrafter"/>
</dbReference>
<feature type="transmembrane region" description="Helical" evidence="6">
    <location>
        <begin position="164"/>
        <end position="190"/>
    </location>
</feature>
<proteinExistence type="inferred from homology"/>
<dbReference type="PRINTS" id="PR01437">
    <property type="entry name" value="NUOXDRDTASE4"/>
</dbReference>
<feature type="transmembrane region" description="Helical" evidence="6">
    <location>
        <begin position="69"/>
        <end position="97"/>
    </location>
</feature>
<feature type="transmembrane region" description="Helical" evidence="6">
    <location>
        <begin position="29"/>
        <end position="49"/>
    </location>
</feature>
<comment type="subcellular location">
    <subcellularLocation>
        <location evidence="1">Membrane</location>
        <topology evidence="1">Multi-pass membrane protein</topology>
    </subcellularLocation>
</comment>
<feature type="transmembrane region" description="Helical" evidence="6">
    <location>
        <begin position="6"/>
        <end position="22"/>
    </location>
</feature>
<feature type="transmembrane region" description="Helical" evidence="6">
    <location>
        <begin position="273"/>
        <end position="295"/>
    </location>
</feature>
<dbReference type="PANTHER" id="PTHR43507:SF1">
    <property type="entry name" value="NADH-UBIQUINONE OXIDOREDUCTASE CHAIN 4"/>
    <property type="match status" value="1"/>
</dbReference>
<evidence type="ECO:0000313" key="8">
    <source>
        <dbReference type="EMBL" id="CAB4345541.1"/>
    </source>
</evidence>
<dbReference type="Pfam" id="PF00361">
    <property type="entry name" value="Proton_antipo_M"/>
    <property type="match status" value="1"/>
</dbReference>
<evidence type="ECO:0000256" key="5">
    <source>
        <dbReference type="ARBA" id="ARBA00023136"/>
    </source>
</evidence>
<dbReference type="PANTHER" id="PTHR43507">
    <property type="entry name" value="NADH-UBIQUINONE OXIDOREDUCTASE CHAIN 4"/>
    <property type="match status" value="1"/>
</dbReference>
<evidence type="ECO:0000256" key="6">
    <source>
        <dbReference type="SAM" id="Phobius"/>
    </source>
</evidence>
<keyword evidence="3 6" id="KW-0812">Transmembrane</keyword>
<feature type="transmembrane region" description="Helical" evidence="6">
    <location>
        <begin position="452"/>
        <end position="471"/>
    </location>
</feature>
<keyword evidence="5 6" id="KW-0472">Membrane</keyword>
<dbReference type="GO" id="GO:0016020">
    <property type="term" value="C:membrane"/>
    <property type="evidence" value="ECO:0007669"/>
    <property type="project" value="UniProtKB-SubCell"/>
</dbReference>
<name>A0A6J5ZSU7_9ZZZZ</name>
<dbReference type="InterPro" id="IPR010227">
    <property type="entry name" value="NADH_Q_OxRdtase_chainM/4"/>
</dbReference>
<dbReference type="GO" id="GO:0042773">
    <property type="term" value="P:ATP synthesis coupled electron transport"/>
    <property type="evidence" value="ECO:0007669"/>
    <property type="project" value="InterPro"/>
</dbReference>
<dbReference type="GO" id="GO:0008137">
    <property type="term" value="F:NADH dehydrogenase (ubiquinone) activity"/>
    <property type="evidence" value="ECO:0007669"/>
    <property type="project" value="InterPro"/>
</dbReference>
<dbReference type="EMBL" id="CAESAN010000092">
    <property type="protein sequence ID" value="CAB4345541.1"/>
    <property type="molecule type" value="Genomic_DNA"/>
</dbReference>
<gene>
    <name evidence="8" type="ORF">UFOPK3547_01115</name>
</gene>
<feature type="transmembrane region" description="Helical" evidence="6">
    <location>
        <begin position="302"/>
        <end position="322"/>
    </location>
</feature>
<dbReference type="InterPro" id="IPR003918">
    <property type="entry name" value="NADH_UbQ_OxRdtase"/>
</dbReference>
<feature type="transmembrane region" description="Helical" evidence="6">
    <location>
        <begin position="411"/>
        <end position="431"/>
    </location>
</feature>
<keyword evidence="4 6" id="KW-1133">Transmembrane helix</keyword>